<dbReference type="PANTHER" id="PTHR35604">
    <property type="entry name" value="TRANSPOSASE INSH FOR INSERTION SEQUENCE ELEMENT IS5A-RELATED"/>
    <property type="match status" value="1"/>
</dbReference>
<dbReference type="Pfam" id="PF05598">
    <property type="entry name" value="DUF772"/>
    <property type="match status" value="1"/>
</dbReference>
<protein>
    <submittedName>
        <fullName evidence="2">Transposase</fullName>
    </submittedName>
</protein>
<evidence type="ECO:0000313" key="2">
    <source>
        <dbReference type="EMBL" id="MBV7275568.1"/>
    </source>
</evidence>
<feature type="domain" description="Transposase InsH N-terminal" evidence="1">
    <location>
        <begin position="17"/>
        <end position="113"/>
    </location>
</feature>
<sequence length="175" mass="20395">MLRKKSHPLSDESMNIYNKMIPKSSILREIKKYIDFNFIYEEVKNFYDPYLGRPSEDPIRLVKAELLKVMFNLRGDDELLAEISDRASFREFLDINLDEALWDRSTLVKFRKKLGSKTTDKLLSKVIDLCAKHKLIDGNHEVIDGTNVKARARILGNRDNIYVDSSNIDSKKKQI</sequence>
<dbReference type="Proteomes" id="UP000694308">
    <property type="component" value="Unassembled WGS sequence"/>
</dbReference>
<keyword evidence="3" id="KW-1185">Reference proteome</keyword>
<proteinExistence type="predicted"/>
<dbReference type="PANTHER" id="PTHR35604:SF2">
    <property type="entry name" value="TRANSPOSASE INSH FOR INSERTION SEQUENCE ELEMENT IS5A-RELATED"/>
    <property type="match status" value="1"/>
</dbReference>
<organism evidence="2 3">
    <name type="scientific">Clostridium thailandense</name>
    <dbReference type="NCBI Taxonomy" id="2794346"/>
    <lineage>
        <taxon>Bacteria</taxon>
        <taxon>Bacillati</taxon>
        <taxon>Bacillota</taxon>
        <taxon>Clostridia</taxon>
        <taxon>Eubacteriales</taxon>
        <taxon>Clostridiaceae</taxon>
        <taxon>Clostridium</taxon>
    </lineage>
</organism>
<gene>
    <name evidence="2" type="ORF">I6U48_21950</name>
</gene>
<evidence type="ECO:0000259" key="1">
    <source>
        <dbReference type="Pfam" id="PF05598"/>
    </source>
</evidence>
<name>A0A949X5F6_9CLOT</name>
<comment type="caution">
    <text evidence="2">The sequence shown here is derived from an EMBL/GenBank/DDBJ whole genome shotgun (WGS) entry which is preliminary data.</text>
</comment>
<reference evidence="2" key="1">
    <citation type="submission" date="2020-12" db="EMBL/GenBank/DDBJ databases">
        <title>Clostridium thailandense sp. nov., a novel acetogenic bacterium isolated from peat land soil in Thailand.</title>
        <authorList>
            <person name="Chaikitkaew S."/>
            <person name="Birkeland N.K."/>
        </authorList>
    </citation>
    <scope>NUCLEOTIDE SEQUENCE</scope>
    <source>
        <strain evidence="2">PL3</strain>
    </source>
</reference>
<accession>A0A949X5F6</accession>
<dbReference type="InterPro" id="IPR008490">
    <property type="entry name" value="Transposase_InsH_N"/>
</dbReference>
<dbReference type="RefSeq" id="WP_218322620.1">
    <property type="nucleotide sequence ID" value="NZ_JAEEGC010000129.1"/>
</dbReference>
<dbReference type="EMBL" id="JAEEGC010000129">
    <property type="protein sequence ID" value="MBV7275568.1"/>
    <property type="molecule type" value="Genomic_DNA"/>
</dbReference>
<dbReference type="AlphaFoldDB" id="A0A949X5F6"/>
<evidence type="ECO:0000313" key="3">
    <source>
        <dbReference type="Proteomes" id="UP000694308"/>
    </source>
</evidence>